<dbReference type="Gene3D" id="1.10.10.60">
    <property type="entry name" value="Homeodomain-like"/>
    <property type="match status" value="1"/>
</dbReference>
<gene>
    <name evidence="3" type="ORF">ALC62_11464</name>
</gene>
<dbReference type="GO" id="GO:0003677">
    <property type="term" value="F:DNA binding"/>
    <property type="evidence" value="ECO:0007669"/>
    <property type="project" value="InterPro"/>
</dbReference>
<feature type="domain" description="HTH psq-type" evidence="2">
    <location>
        <begin position="8"/>
        <end position="40"/>
    </location>
</feature>
<proteinExistence type="predicted"/>
<dbReference type="Pfam" id="PF05225">
    <property type="entry name" value="HTH_psq"/>
    <property type="match status" value="1"/>
</dbReference>
<evidence type="ECO:0000259" key="2">
    <source>
        <dbReference type="Pfam" id="PF05225"/>
    </source>
</evidence>
<dbReference type="EMBL" id="KQ978030">
    <property type="protein sequence ID" value="KYM97839.1"/>
    <property type="molecule type" value="Genomic_DNA"/>
</dbReference>
<reference evidence="3 4" key="1">
    <citation type="submission" date="2016-03" db="EMBL/GenBank/DDBJ databases">
        <title>Cyphomyrmex costatus WGS genome.</title>
        <authorList>
            <person name="Nygaard S."/>
            <person name="Hu H."/>
            <person name="Boomsma J."/>
            <person name="Zhang G."/>
        </authorList>
    </citation>
    <scope>NUCLEOTIDE SEQUENCE [LARGE SCALE GENOMIC DNA]</scope>
    <source>
        <strain evidence="3">MS0001</strain>
        <tissue evidence="3">Whole body</tissue>
    </source>
</reference>
<dbReference type="InterPro" id="IPR009057">
    <property type="entry name" value="Homeodomain-like_sf"/>
</dbReference>
<evidence type="ECO:0000313" key="3">
    <source>
        <dbReference type="EMBL" id="KYM97839.1"/>
    </source>
</evidence>
<organism evidence="3 4">
    <name type="scientific">Cyphomyrmex costatus</name>
    <dbReference type="NCBI Taxonomy" id="456900"/>
    <lineage>
        <taxon>Eukaryota</taxon>
        <taxon>Metazoa</taxon>
        <taxon>Ecdysozoa</taxon>
        <taxon>Arthropoda</taxon>
        <taxon>Hexapoda</taxon>
        <taxon>Insecta</taxon>
        <taxon>Pterygota</taxon>
        <taxon>Neoptera</taxon>
        <taxon>Endopterygota</taxon>
        <taxon>Hymenoptera</taxon>
        <taxon>Apocrita</taxon>
        <taxon>Aculeata</taxon>
        <taxon>Formicoidea</taxon>
        <taxon>Formicidae</taxon>
        <taxon>Myrmicinae</taxon>
        <taxon>Cyphomyrmex</taxon>
    </lineage>
</organism>
<protein>
    <recommendedName>
        <fullName evidence="2">HTH psq-type domain-containing protein</fullName>
    </recommendedName>
</protein>
<name>A0A151ICS3_9HYME</name>
<comment type="subcellular location">
    <subcellularLocation>
        <location evidence="1">Nucleus</location>
    </subcellularLocation>
</comment>
<evidence type="ECO:0000313" key="4">
    <source>
        <dbReference type="Proteomes" id="UP000078542"/>
    </source>
</evidence>
<dbReference type="AlphaFoldDB" id="A0A151ICS3"/>
<accession>A0A151ICS3</accession>
<dbReference type="STRING" id="456900.A0A151ICS3"/>
<evidence type="ECO:0000256" key="1">
    <source>
        <dbReference type="ARBA" id="ARBA00004123"/>
    </source>
</evidence>
<dbReference type="InterPro" id="IPR007889">
    <property type="entry name" value="HTH_Psq"/>
</dbReference>
<dbReference type="Proteomes" id="UP000078542">
    <property type="component" value="Unassembled WGS sequence"/>
</dbReference>
<sequence>MRVKYSKEVMDKALEAVKSGTPINTACKWYKVPRLTLHSKLIHKYKREKTGPNTKLKKENPFVDGQPGRHWYKGFLRRYPMLRKRICENVSLSRALVSEDSVRQWFKHVGDYLKKENLENINGSRIFNIDGTALLLSNK</sequence>
<dbReference type="GO" id="GO:0005634">
    <property type="term" value="C:nucleus"/>
    <property type="evidence" value="ECO:0007669"/>
    <property type="project" value="UniProtKB-SubCell"/>
</dbReference>
<keyword evidence="4" id="KW-1185">Reference proteome</keyword>
<dbReference type="SUPFAM" id="SSF46689">
    <property type="entry name" value="Homeodomain-like"/>
    <property type="match status" value="1"/>
</dbReference>